<dbReference type="Ensembl" id="ENSBMST00010003609.1">
    <property type="protein sequence ID" value="ENSBMSP00010003263.1"/>
    <property type="gene ID" value="ENSBMSG00010002462.1"/>
</dbReference>
<proteinExistence type="predicted"/>
<dbReference type="AlphaFoldDB" id="A0A8C0CCP4"/>
<sequence>MKAGERKKCFLKQRKYHSWNYFPNRACPGLRCRKEQSPKLRSQPQFPLPS</sequence>
<evidence type="ECO:0000313" key="1">
    <source>
        <dbReference type="Ensembl" id="ENSBMSP00010003263.1"/>
    </source>
</evidence>
<organism evidence="1">
    <name type="scientific">Balaenoptera musculus</name>
    <name type="common">Blue whale</name>
    <dbReference type="NCBI Taxonomy" id="9771"/>
    <lineage>
        <taxon>Eukaryota</taxon>
        <taxon>Metazoa</taxon>
        <taxon>Chordata</taxon>
        <taxon>Craniata</taxon>
        <taxon>Vertebrata</taxon>
        <taxon>Euteleostomi</taxon>
        <taxon>Mammalia</taxon>
        <taxon>Eutheria</taxon>
        <taxon>Laurasiatheria</taxon>
        <taxon>Artiodactyla</taxon>
        <taxon>Whippomorpha</taxon>
        <taxon>Cetacea</taxon>
        <taxon>Mysticeti</taxon>
        <taxon>Balaenopteridae</taxon>
        <taxon>Balaenoptera</taxon>
    </lineage>
</organism>
<dbReference type="GeneTree" id="ENSGT00960000186917"/>
<reference evidence="1" key="1">
    <citation type="submission" date="2023-09" db="UniProtKB">
        <authorList>
            <consortium name="Ensembl"/>
        </authorList>
    </citation>
    <scope>IDENTIFICATION</scope>
</reference>
<accession>A0A8C0CCP4</accession>
<name>A0A8C0CCP4_BALMU</name>
<protein>
    <submittedName>
        <fullName evidence="1">Uncharacterized protein</fullName>
    </submittedName>
</protein>
<dbReference type="OMA" id="PKQREYH"/>